<dbReference type="EMBL" id="JAFCMP010000137">
    <property type="protein sequence ID" value="KAG5185227.1"/>
    <property type="molecule type" value="Genomic_DNA"/>
</dbReference>
<dbReference type="OrthoDB" id="117446at2759"/>
<dbReference type="InterPro" id="IPR052980">
    <property type="entry name" value="Crinkler_effector"/>
</dbReference>
<evidence type="ECO:0000313" key="1">
    <source>
        <dbReference type="EMBL" id="KAG5185227.1"/>
    </source>
</evidence>
<keyword evidence="2" id="KW-1185">Reference proteome</keyword>
<gene>
    <name evidence="1" type="ORF">JKP88DRAFT_255045</name>
</gene>
<name>A0A835Z3Y5_9STRA</name>
<protein>
    <submittedName>
        <fullName evidence="1">Uncharacterized protein</fullName>
    </submittedName>
</protein>
<dbReference type="PANTHER" id="PTHR33129:SF1">
    <property type="entry name" value="ATP-BINDING PROTEIN"/>
    <property type="match status" value="1"/>
</dbReference>
<proteinExistence type="predicted"/>
<reference evidence="1" key="1">
    <citation type="submission" date="2021-02" db="EMBL/GenBank/DDBJ databases">
        <title>First Annotated Genome of the Yellow-green Alga Tribonema minus.</title>
        <authorList>
            <person name="Mahan K.M."/>
        </authorList>
    </citation>
    <scope>NUCLEOTIDE SEQUENCE</scope>
    <source>
        <strain evidence="1">UTEX B ZZ1240</strain>
    </source>
</reference>
<accession>A0A835Z3Y5</accession>
<sequence length="429" mass="49082">MGLCAPPSAGSKLHVEPLDAFSHALAHAAPDTDGILSLPHANCLRGGPDLSSKLYVRQSYVELFDRLLDMTVHKPWRRDWWKRHAIVTGTPGIGTSRFALYCLWRLRAAGETVLYQRGPYIYRFGSDGTAAEYASSYRLCNEVATWQHEHLLLDDAEGHNAWVQVDGIIWRDGTRRRHDKPFIRHYRQFQYEREENMRYLSPWTLDELQHCRTHIHGDFTPQHVRDWYGVKGGLPGAVFNATTNLDPVDSKIELPSSMSPQTALPITLDAAALRREDAELDGVVDWCVRETGLHMAWHMAGEQQTGYSAEEQARARRVLHMFARLDYRRYEAYFASDRVRAKVAARVEHQHSEAVAELVHDIYVWPRKGPLQLAGEMWSLEVQRQLSAGVSLRYMTIIFPDDMATPQIHVLKFIPRARRASPPWPTSPA</sequence>
<dbReference type="Proteomes" id="UP000664859">
    <property type="component" value="Unassembled WGS sequence"/>
</dbReference>
<dbReference type="PANTHER" id="PTHR33129">
    <property type="entry name" value="PROTEIN KINASE DOMAIN-CONTAINING PROTEIN-RELATED"/>
    <property type="match status" value="1"/>
</dbReference>
<comment type="caution">
    <text evidence="1">The sequence shown here is derived from an EMBL/GenBank/DDBJ whole genome shotgun (WGS) entry which is preliminary data.</text>
</comment>
<organism evidence="1 2">
    <name type="scientific">Tribonema minus</name>
    <dbReference type="NCBI Taxonomy" id="303371"/>
    <lineage>
        <taxon>Eukaryota</taxon>
        <taxon>Sar</taxon>
        <taxon>Stramenopiles</taxon>
        <taxon>Ochrophyta</taxon>
        <taxon>PX clade</taxon>
        <taxon>Xanthophyceae</taxon>
        <taxon>Tribonematales</taxon>
        <taxon>Tribonemataceae</taxon>
        <taxon>Tribonema</taxon>
    </lineage>
</organism>
<evidence type="ECO:0000313" key="2">
    <source>
        <dbReference type="Proteomes" id="UP000664859"/>
    </source>
</evidence>
<dbReference type="AlphaFoldDB" id="A0A835Z3Y5"/>